<organism evidence="2 3">
    <name type="scientific">Streptomyces californicus</name>
    <dbReference type="NCBI Taxonomy" id="67351"/>
    <lineage>
        <taxon>Bacteria</taxon>
        <taxon>Bacillati</taxon>
        <taxon>Actinomycetota</taxon>
        <taxon>Actinomycetes</taxon>
        <taxon>Kitasatosporales</taxon>
        <taxon>Streptomycetaceae</taxon>
        <taxon>Streptomyces</taxon>
    </lineage>
</organism>
<dbReference type="Pfam" id="PF19474">
    <property type="entry name" value="DUF6011"/>
    <property type="match status" value="1"/>
</dbReference>
<evidence type="ECO:0000256" key="1">
    <source>
        <dbReference type="SAM" id="MobiDB-lite"/>
    </source>
</evidence>
<proteinExistence type="predicted"/>
<keyword evidence="3" id="KW-1185">Reference proteome</keyword>
<feature type="region of interest" description="Disordered" evidence="1">
    <location>
        <begin position="32"/>
        <end position="65"/>
    </location>
</feature>
<name>A0ABX7J365_9ACTN</name>
<dbReference type="InterPro" id="IPR046053">
    <property type="entry name" value="DUF6011"/>
</dbReference>
<gene>
    <name evidence="2" type="ORF">I6J41_16720</name>
</gene>
<dbReference type="GeneID" id="63981190"/>
<evidence type="ECO:0000313" key="2">
    <source>
        <dbReference type="EMBL" id="QRV42197.1"/>
    </source>
</evidence>
<reference evidence="2 3" key="1">
    <citation type="submission" date="2021-02" db="EMBL/GenBank/DDBJ databases">
        <title>FDA dAtabase for Regulatory Grade micrObial Sequences (FDA-ARGOS): Supporting development and validation of Infectious Disease Dx tests.</title>
        <authorList>
            <person name="Sproer C."/>
            <person name="Gronow S."/>
            <person name="Severitt S."/>
            <person name="Schroder I."/>
            <person name="Tallon L."/>
            <person name="Sadzewicz L."/>
            <person name="Zhao X."/>
            <person name="Boylan J."/>
            <person name="Ott S."/>
            <person name="Bowen H."/>
            <person name="Vavikolanu K."/>
            <person name="Mehta A."/>
            <person name="Aluvathingal J."/>
            <person name="Nadendla S."/>
            <person name="Lowell S."/>
            <person name="Myers T."/>
            <person name="Yan Y."/>
            <person name="Sichtig H."/>
        </authorList>
    </citation>
    <scope>NUCLEOTIDE SEQUENCE [LARGE SCALE GENOMIC DNA]</scope>
    <source>
        <strain evidence="2 3">FDAARGOS_1211</strain>
    </source>
</reference>
<sequence>MSDTCGVCNRPLLDPESRAAGIGPTCAKKFHGSTATAGSHQLTFEEPMTDPKPTGRCGNDPRTVLSPGDQAAVAEFKEYLAEKARADRAEAAIKRTVDQMRAYVVASGSAGVNPKQVIDLLSPTWPNGNHEAPAPGPAEPTAEPRRR</sequence>
<dbReference type="Proteomes" id="UP000598054">
    <property type="component" value="Chromosome"/>
</dbReference>
<feature type="region of interest" description="Disordered" evidence="1">
    <location>
        <begin position="121"/>
        <end position="147"/>
    </location>
</feature>
<accession>A0ABX7J365</accession>
<evidence type="ECO:0000313" key="3">
    <source>
        <dbReference type="Proteomes" id="UP000598054"/>
    </source>
</evidence>
<dbReference type="EMBL" id="CP070249">
    <property type="protein sequence ID" value="QRV42197.1"/>
    <property type="molecule type" value="Genomic_DNA"/>
</dbReference>
<protein>
    <submittedName>
        <fullName evidence="2">Uncharacterized protein</fullName>
    </submittedName>
</protein>
<dbReference type="RefSeq" id="WP_136975160.1">
    <property type="nucleotide sequence ID" value="NZ_CP070242.1"/>
</dbReference>
<feature type="compositionally biased region" description="Polar residues" evidence="1">
    <location>
        <begin position="33"/>
        <end position="42"/>
    </location>
</feature>